<dbReference type="GO" id="GO:0006935">
    <property type="term" value="P:chemotaxis"/>
    <property type="evidence" value="ECO:0007669"/>
    <property type="project" value="UniProtKB-KW"/>
</dbReference>
<dbReference type="InterPro" id="IPR051469">
    <property type="entry name" value="FliN/MopA/SpaO"/>
</dbReference>
<feature type="domain" description="CheC-like protein" evidence="9">
    <location>
        <begin position="41"/>
        <end position="78"/>
    </location>
</feature>
<proteinExistence type="inferred from homology"/>
<dbReference type="STRING" id="217031.ABB05_08140"/>
<protein>
    <submittedName>
        <fullName evidence="10">Flagellar motor switch protein FliN</fullName>
    </submittedName>
</protein>
<reference evidence="10 11" key="1">
    <citation type="submission" date="2015-05" db="EMBL/GenBank/DDBJ databases">
        <title>Comparison of genome.</title>
        <authorList>
            <person name="Zheng Z."/>
            <person name="Sun M."/>
        </authorList>
    </citation>
    <scope>NUCLEOTIDE SEQUENCE [LARGE SCALE GENOMIC DNA]</scope>
    <source>
        <strain evidence="10 11">G25-74</strain>
    </source>
</reference>
<dbReference type="Gene3D" id="3.40.1550.10">
    <property type="entry name" value="CheC-like"/>
    <property type="match status" value="1"/>
</dbReference>
<keyword evidence="10" id="KW-0969">Cilium</keyword>
<gene>
    <name evidence="10" type="ORF">ABB05_08140</name>
</gene>
<dbReference type="Gene3D" id="2.30.330.10">
    <property type="entry name" value="SpoA-like"/>
    <property type="match status" value="1"/>
</dbReference>
<evidence type="ECO:0000313" key="11">
    <source>
        <dbReference type="Proteomes" id="UP000077881"/>
    </source>
</evidence>
<dbReference type="PATRIC" id="fig|217031.6.peg.1722"/>
<dbReference type="GO" id="GO:0016787">
    <property type="term" value="F:hydrolase activity"/>
    <property type="evidence" value="ECO:0007669"/>
    <property type="project" value="InterPro"/>
</dbReference>
<evidence type="ECO:0000256" key="5">
    <source>
        <dbReference type="ARBA" id="ARBA00022779"/>
    </source>
</evidence>
<dbReference type="AlphaFoldDB" id="A0A177ZXB9"/>
<sequence>MTGDMLSQEEIDALLRGESTPEDTTKTEDVVHSVEDYLDEIQRDAIGELGNISFGSSATALSTLLNQKVEITTPSVSIIDNARLEEEFPHPYAAIRVKYTEGFSGVNILVIKQSDATIIADLMLGGDGTNPAEEMDEIHLSAIQEAMNQMMGSAATSMSSIFNKRVDISPPSVDLMNISEGEGTTNIPQHNLLVKVAFQLKIGTLIDSEIMQVLPIEFARNLVRDLLVEGESDQEKTNSEPPLVENKPEVSTNNSRNVDSSYDKKEVVESNDSLHVNNPRPQPNVQPATFADFDEVETPSYGTKNLDMLLDIPLQVTVELGRTNRSVKDILELGAGSVIELDKLAGEPVDILVNSRLIAKGEVVVIDENFGVRVTDIVSKSDRLKKLN</sequence>
<keyword evidence="4" id="KW-0145">Chemotaxis</keyword>
<evidence type="ECO:0000256" key="3">
    <source>
        <dbReference type="ARBA" id="ARBA00022475"/>
    </source>
</evidence>
<organism evidence="10 11">
    <name type="scientific">Lederbergia galactosidilytica</name>
    <dbReference type="NCBI Taxonomy" id="217031"/>
    <lineage>
        <taxon>Bacteria</taxon>
        <taxon>Bacillati</taxon>
        <taxon>Bacillota</taxon>
        <taxon>Bacilli</taxon>
        <taxon>Bacillales</taxon>
        <taxon>Bacillaceae</taxon>
        <taxon>Lederbergia</taxon>
    </lineage>
</organism>
<feature type="compositionally biased region" description="Low complexity" evidence="7">
    <location>
        <begin position="276"/>
        <end position="285"/>
    </location>
</feature>
<feature type="region of interest" description="Disordered" evidence="7">
    <location>
        <begin position="230"/>
        <end position="285"/>
    </location>
</feature>
<dbReference type="RefSeq" id="WP_057986636.1">
    <property type="nucleotide sequence ID" value="NZ_JAGGKH010000002.1"/>
</dbReference>
<dbReference type="GO" id="GO:0071973">
    <property type="term" value="P:bacterial-type flagellum-dependent cell motility"/>
    <property type="evidence" value="ECO:0007669"/>
    <property type="project" value="InterPro"/>
</dbReference>
<dbReference type="GO" id="GO:0005886">
    <property type="term" value="C:plasma membrane"/>
    <property type="evidence" value="ECO:0007669"/>
    <property type="project" value="UniProtKB-SubCell"/>
</dbReference>
<evidence type="ECO:0000259" key="8">
    <source>
        <dbReference type="Pfam" id="PF01052"/>
    </source>
</evidence>
<dbReference type="PANTHER" id="PTHR43484:SF1">
    <property type="entry name" value="FLAGELLAR MOTOR SWITCH PROTEIN FLIN"/>
    <property type="match status" value="1"/>
</dbReference>
<dbReference type="PRINTS" id="PR00956">
    <property type="entry name" value="FLGMOTORFLIN"/>
</dbReference>
<keyword evidence="6" id="KW-0472">Membrane</keyword>
<dbReference type="PANTHER" id="PTHR43484">
    <property type="match status" value="1"/>
</dbReference>
<evidence type="ECO:0000259" key="9">
    <source>
        <dbReference type="Pfam" id="PF04509"/>
    </source>
</evidence>
<evidence type="ECO:0000256" key="4">
    <source>
        <dbReference type="ARBA" id="ARBA00022500"/>
    </source>
</evidence>
<dbReference type="Pfam" id="PF04509">
    <property type="entry name" value="CheC"/>
    <property type="match status" value="2"/>
</dbReference>
<evidence type="ECO:0000256" key="1">
    <source>
        <dbReference type="ARBA" id="ARBA00004413"/>
    </source>
</evidence>
<dbReference type="InterPro" id="IPR028976">
    <property type="entry name" value="CheC-like_sf"/>
</dbReference>
<dbReference type="Proteomes" id="UP000077881">
    <property type="component" value="Unassembled WGS sequence"/>
</dbReference>
<dbReference type="SUPFAM" id="SSF101801">
    <property type="entry name" value="Surface presentation of antigens (SPOA)"/>
    <property type="match status" value="1"/>
</dbReference>
<evidence type="ECO:0000313" key="10">
    <source>
        <dbReference type="EMBL" id="OAK72551.1"/>
    </source>
</evidence>
<dbReference type="SUPFAM" id="SSF103039">
    <property type="entry name" value="CheC-like"/>
    <property type="match status" value="1"/>
</dbReference>
<keyword evidence="3" id="KW-1003">Cell membrane</keyword>
<evidence type="ECO:0000256" key="7">
    <source>
        <dbReference type="SAM" id="MobiDB-lite"/>
    </source>
</evidence>
<dbReference type="InterPro" id="IPR001543">
    <property type="entry name" value="FliN-like_C"/>
</dbReference>
<feature type="domain" description="Flagellar motor switch protein FliN-like C-terminal" evidence="8">
    <location>
        <begin position="308"/>
        <end position="378"/>
    </location>
</feature>
<keyword evidence="11" id="KW-1185">Reference proteome</keyword>
<dbReference type="InterPro" id="IPR036429">
    <property type="entry name" value="SpoA-like_sf"/>
</dbReference>
<dbReference type="NCBIfam" id="TIGR02480">
    <property type="entry name" value="fliN"/>
    <property type="match status" value="1"/>
</dbReference>
<dbReference type="InterPro" id="IPR012826">
    <property type="entry name" value="FliN"/>
</dbReference>
<dbReference type="Pfam" id="PF01052">
    <property type="entry name" value="FliMN_C"/>
    <property type="match status" value="1"/>
</dbReference>
<evidence type="ECO:0000256" key="2">
    <source>
        <dbReference type="ARBA" id="ARBA00009226"/>
    </source>
</evidence>
<comment type="subcellular location">
    <subcellularLocation>
        <location evidence="1">Cell membrane</location>
        <topology evidence="1">Peripheral membrane protein</topology>
        <orientation evidence="1">Cytoplasmic side</orientation>
    </subcellularLocation>
</comment>
<dbReference type="OrthoDB" id="9773459at2"/>
<dbReference type="CDD" id="cd17907">
    <property type="entry name" value="FliY_FliN-Y"/>
    <property type="match status" value="1"/>
</dbReference>
<dbReference type="GO" id="GO:0009425">
    <property type="term" value="C:bacterial-type flagellum basal body"/>
    <property type="evidence" value="ECO:0007669"/>
    <property type="project" value="InterPro"/>
</dbReference>
<dbReference type="EMBL" id="LDJR01000037">
    <property type="protein sequence ID" value="OAK72551.1"/>
    <property type="molecule type" value="Genomic_DNA"/>
</dbReference>
<name>A0A177ZXB9_9BACI</name>
<keyword evidence="10" id="KW-0966">Cell projection</keyword>
<feature type="compositionally biased region" description="Polar residues" evidence="7">
    <location>
        <begin position="249"/>
        <end position="260"/>
    </location>
</feature>
<comment type="caution">
    <text evidence="10">The sequence shown here is derived from an EMBL/GenBank/DDBJ whole genome shotgun (WGS) entry which is preliminary data.</text>
</comment>
<dbReference type="NCBIfam" id="NF005995">
    <property type="entry name" value="PRK08119.1"/>
    <property type="match status" value="1"/>
</dbReference>
<keyword evidence="10" id="KW-0282">Flagellum</keyword>
<dbReference type="GO" id="GO:0003774">
    <property type="term" value="F:cytoskeletal motor activity"/>
    <property type="evidence" value="ECO:0007669"/>
    <property type="project" value="InterPro"/>
</dbReference>
<evidence type="ECO:0000256" key="6">
    <source>
        <dbReference type="ARBA" id="ARBA00023136"/>
    </source>
</evidence>
<accession>A0A177ZXB9</accession>
<keyword evidence="5" id="KW-0283">Flagellar rotation</keyword>
<comment type="similarity">
    <text evidence="2">Belongs to the FliN/MopA/SpaO family.</text>
</comment>
<dbReference type="InterPro" id="IPR001172">
    <property type="entry name" value="FliN_T3SS_HrcQb"/>
</dbReference>
<dbReference type="InterPro" id="IPR007597">
    <property type="entry name" value="CheC"/>
</dbReference>
<feature type="domain" description="CheC-like protein" evidence="9">
    <location>
        <begin position="138"/>
        <end position="173"/>
    </location>
</feature>